<dbReference type="Pfam" id="PF01257">
    <property type="entry name" value="2Fe-2S_thioredx"/>
    <property type="match status" value="1"/>
</dbReference>
<dbReference type="CDD" id="cd03064">
    <property type="entry name" value="TRX_Fd_NuoE"/>
    <property type="match status" value="1"/>
</dbReference>
<dbReference type="PANTHER" id="PTHR43342">
    <property type="entry name" value="NADH-QUINONE OXIDOREDUCTASE, E SUBUNIT"/>
    <property type="match status" value="1"/>
</dbReference>
<feature type="non-terminal residue" evidence="4">
    <location>
        <position position="146"/>
    </location>
</feature>
<dbReference type="InterPro" id="IPR028431">
    <property type="entry name" value="NADP_DH_HndA-like"/>
</dbReference>
<dbReference type="EMBL" id="PHFD01000123">
    <property type="protein sequence ID" value="PKH47333.1"/>
    <property type="molecule type" value="Genomic_DNA"/>
</dbReference>
<gene>
    <name evidence="4" type="ORF">CVH13_00607</name>
</gene>
<dbReference type="Proteomes" id="UP000233649">
    <property type="component" value="Unassembled WGS sequence"/>
</dbReference>
<reference evidence="4 5" key="1">
    <citation type="journal article" date="2017" name="FEMS Microbiol. Ecol.">
        <title>Reconstructed genomes of novel Dehalococcoides mccartyi strains from 1,2,3,4-tetrachlorodibenzo-p-dioxin-dechlorinating enrichment cultures reveal divergent reductive dehalogenase gene profiles.</title>
        <authorList>
            <person name="Dam H.T."/>
            <person name="Vollmers J."/>
            <person name="Kaster A.K."/>
            <person name="Haggblom M.M."/>
        </authorList>
    </citation>
    <scope>NUCLEOTIDE SEQUENCE [LARGE SCALE GENOMIC DNA]</scope>
    <source>
        <strain evidence="4 5">H1-3-2.001</strain>
    </source>
</reference>
<accession>A0A2J1DZ07</accession>
<dbReference type="Gene3D" id="1.10.10.1590">
    <property type="entry name" value="NADH-quinone oxidoreductase subunit E"/>
    <property type="match status" value="1"/>
</dbReference>
<evidence type="ECO:0000256" key="1">
    <source>
        <dbReference type="ARBA" id="ARBA00022723"/>
    </source>
</evidence>
<dbReference type="GO" id="GO:0046872">
    <property type="term" value="F:metal ion binding"/>
    <property type="evidence" value="ECO:0007669"/>
    <property type="project" value="UniProtKB-KW"/>
</dbReference>
<evidence type="ECO:0000313" key="5">
    <source>
        <dbReference type="Proteomes" id="UP000233649"/>
    </source>
</evidence>
<evidence type="ECO:0000313" key="4">
    <source>
        <dbReference type="EMBL" id="PKH47333.1"/>
    </source>
</evidence>
<protein>
    <submittedName>
        <fullName evidence="4">Iron hydrogenase</fullName>
    </submittedName>
</protein>
<name>A0A2J1DZ07_9CHLR</name>
<keyword evidence="1" id="KW-0479">Metal-binding</keyword>
<dbReference type="InterPro" id="IPR041921">
    <property type="entry name" value="NuoE_N"/>
</dbReference>
<dbReference type="InterPro" id="IPR042128">
    <property type="entry name" value="NuoE_dom"/>
</dbReference>
<evidence type="ECO:0000256" key="3">
    <source>
        <dbReference type="ARBA" id="ARBA00023014"/>
    </source>
</evidence>
<dbReference type="AlphaFoldDB" id="A0A2J1DZ07"/>
<dbReference type="SUPFAM" id="SSF52833">
    <property type="entry name" value="Thioredoxin-like"/>
    <property type="match status" value="1"/>
</dbReference>
<comment type="caution">
    <text evidence="4">The sequence shown here is derived from an EMBL/GenBank/DDBJ whole genome shotgun (WGS) entry which is preliminary data.</text>
</comment>
<organism evidence="4 5">
    <name type="scientific">Dehalococcoides mccartyi</name>
    <dbReference type="NCBI Taxonomy" id="61435"/>
    <lineage>
        <taxon>Bacteria</taxon>
        <taxon>Bacillati</taxon>
        <taxon>Chloroflexota</taxon>
        <taxon>Dehalococcoidia</taxon>
        <taxon>Dehalococcoidales</taxon>
        <taxon>Dehalococcoidaceae</taxon>
        <taxon>Dehalococcoides</taxon>
    </lineage>
</organism>
<evidence type="ECO:0000256" key="2">
    <source>
        <dbReference type="ARBA" id="ARBA00023004"/>
    </source>
</evidence>
<dbReference type="Gene3D" id="3.40.30.10">
    <property type="entry name" value="Glutaredoxin"/>
    <property type="match status" value="1"/>
</dbReference>
<keyword evidence="3" id="KW-0411">Iron-sulfur</keyword>
<keyword evidence="2" id="KW-0408">Iron</keyword>
<proteinExistence type="predicted"/>
<dbReference type="PANTHER" id="PTHR43342:SF1">
    <property type="entry name" value="BIFURCATING [FEFE] HYDROGENASE GAMMA SUBUNIT"/>
    <property type="match status" value="1"/>
</dbReference>
<dbReference type="GO" id="GO:0051536">
    <property type="term" value="F:iron-sulfur cluster binding"/>
    <property type="evidence" value="ECO:0007669"/>
    <property type="project" value="UniProtKB-KW"/>
</dbReference>
<dbReference type="InterPro" id="IPR036249">
    <property type="entry name" value="Thioredoxin-like_sf"/>
</dbReference>
<sequence>MESIWKEKVDGVITQSGSSRLSLLPCLEAVQEECGYIPHEAVNYLRECLSIPSIDIYGMITFYSLLSTNQKGKYVIRLCNSLPCYLNGTENILDTLVDNLGIEPGQTTLDHAGGAHPAGALGHLLLPVDRPRARGELPEPQGLAAR</sequence>